<evidence type="ECO:0000256" key="1">
    <source>
        <dbReference type="SAM" id="SignalP"/>
    </source>
</evidence>
<accession>A0A317XG02</accession>
<feature type="signal peptide" evidence="1">
    <location>
        <begin position="1"/>
        <end position="30"/>
    </location>
</feature>
<dbReference type="EMBL" id="KZ819212">
    <property type="protein sequence ID" value="PWY97284.1"/>
    <property type="molecule type" value="Genomic_DNA"/>
</dbReference>
<protein>
    <recommendedName>
        <fullName evidence="4">Peptidase S53 activation domain-containing protein</fullName>
    </recommendedName>
</protein>
<evidence type="ECO:0000313" key="3">
    <source>
        <dbReference type="Proteomes" id="UP000246740"/>
    </source>
</evidence>
<evidence type="ECO:0008006" key="4">
    <source>
        <dbReference type="Google" id="ProtNLM"/>
    </source>
</evidence>
<feature type="chain" id="PRO_5016307205" description="Peptidase S53 activation domain-containing protein" evidence="1">
    <location>
        <begin position="31"/>
        <end position="147"/>
    </location>
</feature>
<organism evidence="2 3">
    <name type="scientific">Testicularia cyperi</name>
    <dbReference type="NCBI Taxonomy" id="1882483"/>
    <lineage>
        <taxon>Eukaryota</taxon>
        <taxon>Fungi</taxon>
        <taxon>Dikarya</taxon>
        <taxon>Basidiomycota</taxon>
        <taxon>Ustilaginomycotina</taxon>
        <taxon>Ustilaginomycetes</taxon>
        <taxon>Ustilaginales</taxon>
        <taxon>Anthracoideaceae</taxon>
        <taxon>Testicularia</taxon>
    </lineage>
</organism>
<evidence type="ECO:0000313" key="2">
    <source>
        <dbReference type="EMBL" id="PWY97284.1"/>
    </source>
</evidence>
<reference evidence="2 3" key="1">
    <citation type="journal article" date="2018" name="Mol. Biol. Evol.">
        <title>Broad Genomic Sampling Reveals a Smut Pathogenic Ancestry of the Fungal Clade Ustilaginomycotina.</title>
        <authorList>
            <person name="Kijpornyongpan T."/>
            <person name="Mondo S.J."/>
            <person name="Barry K."/>
            <person name="Sandor L."/>
            <person name="Lee J."/>
            <person name="Lipzen A."/>
            <person name="Pangilinan J."/>
            <person name="LaButti K."/>
            <person name="Hainaut M."/>
            <person name="Henrissat B."/>
            <person name="Grigoriev I.V."/>
            <person name="Spatafora J.W."/>
            <person name="Aime M.C."/>
        </authorList>
    </citation>
    <scope>NUCLEOTIDE SEQUENCE [LARGE SCALE GENOMIC DNA]</scope>
    <source>
        <strain evidence="2 3">MCA 3645</strain>
    </source>
</reference>
<gene>
    <name evidence="2" type="ORF">BCV70DRAFT_68931</name>
</gene>
<keyword evidence="1" id="KW-0732">Signal</keyword>
<dbReference type="Proteomes" id="UP000246740">
    <property type="component" value="Unassembled WGS sequence"/>
</dbReference>
<keyword evidence="3" id="KW-1185">Reference proteome</keyword>
<name>A0A317XG02_9BASI</name>
<sequence length="147" mass="16890">MAGRGCLYRLVALGHFVLFCMLLQLYTAEAAPKPQLQLGEAAIETLEDANQLFDTPRIHDASEKMQEFQEKHNITELIHFRHHHPNQLQPVMSQAELESLLLERERVSRASAGTRIPTIPPWNIYSTANPHGHGLVFFRRRRKRSLS</sequence>
<dbReference type="InParanoid" id="A0A317XG02"/>
<dbReference type="AlphaFoldDB" id="A0A317XG02"/>
<proteinExistence type="predicted"/>